<evidence type="ECO:0000313" key="1">
    <source>
        <dbReference type="EMBL" id="KKL12027.1"/>
    </source>
</evidence>
<accession>A0A0F9BDT6</accession>
<name>A0A0F9BDT6_9ZZZZ</name>
<proteinExistence type="predicted"/>
<dbReference type="EMBL" id="LAZR01041424">
    <property type="protein sequence ID" value="KKL12027.1"/>
    <property type="molecule type" value="Genomic_DNA"/>
</dbReference>
<comment type="caution">
    <text evidence="1">The sequence shown here is derived from an EMBL/GenBank/DDBJ whole genome shotgun (WGS) entry which is preliminary data.</text>
</comment>
<organism evidence="1">
    <name type="scientific">marine sediment metagenome</name>
    <dbReference type="NCBI Taxonomy" id="412755"/>
    <lineage>
        <taxon>unclassified sequences</taxon>
        <taxon>metagenomes</taxon>
        <taxon>ecological metagenomes</taxon>
    </lineage>
</organism>
<dbReference type="AlphaFoldDB" id="A0A0F9BDT6"/>
<sequence>MNAKRGTLTETGVPATIFDILETHTTRRFTHDQIVLEVQRLRPDATDNTIRVATLRLARRHRIDRSYGPERGTLIAYFSLSERDYLRGEFGA</sequence>
<reference evidence="1" key="1">
    <citation type="journal article" date="2015" name="Nature">
        <title>Complex archaea that bridge the gap between prokaryotes and eukaryotes.</title>
        <authorList>
            <person name="Spang A."/>
            <person name="Saw J.H."/>
            <person name="Jorgensen S.L."/>
            <person name="Zaremba-Niedzwiedzka K."/>
            <person name="Martijn J."/>
            <person name="Lind A.E."/>
            <person name="van Eijk R."/>
            <person name="Schleper C."/>
            <person name="Guy L."/>
            <person name="Ettema T.J."/>
        </authorList>
    </citation>
    <scope>NUCLEOTIDE SEQUENCE</scope>
</reference>
<gene>
    <name evidence="1" type="ORF">LCGC14_2539880</name>
</gene>
<protein>
    <submittedName>
        <fullName evidence="1">Uncharacterized protein</fullName>
    </submittedName>
</protein>